<organism evidence="2 3">
    <name type="scientific">Haemaphysalis longicornis</name>
    <name type="common">Bush tick</name>
    <dbReference type="NCBI Taxonomy" id="44386"/>
    <lineage>
        <taxon>Eukaryota</taxon>
        <taxon>Metazoa</taxon>
        <taxon>Ecdysozoa</taxon>
        <taxon>Arthropoda</taxon>
        <taxon>Chelicerata</taxon>
        <taxon>Arachnida</taxon>
        <taxon>Acari</taxon>
        <taxon>Parasitiformes</taxon>
        <taxon>Ixodida</taxon>
        <taxon>Ixodoidea</taxon>
        <taxon>Ixodidae</taxon>
        <taxon>Haemaphysalinae</taxon>
        <taxon>Haemaphysalis</taxon>
    </lineage>
</organism>
<dbReference type="VEuPathDB" id="VectorBase:HLOH_060548"/>
<proteinExistence type="predicted"/>
<accession>A0A9J6H7R4</accession>
<reference evidence="2 3" key="1">
    <citation type="journal article" date="2020" name="Cell">
        <title>Large-Scale Comparative Analyses of Tick Genomes Elucidate Their Genetic Diversity and Vector Capacities.</title>
        <authorList>
            <consortium name="Tick Genome and Microbiome Consortium (TIGMIC)"/>
            <person name="Jia N."/>
            <person name="Wang J."/>
            <person name="Shi W."/>
            <person name="Du L."/>
            <person name="Sun Y."/>
            <person name="Zhan W."/>
            <person name="Jiang J.F."/>
            <person name="Wang Q."/>
            <person name="Zhang B."/>
            <person name="Ji P."/>
            <person name="Bell-Sakyi L."/>
            <person name="Cui X.M."/>
            <person name="Yuan T.T."/>
            <person name="Jiang B.G."/>
            <person name="Yang W.F."/>
            <person name="Lam T.T."/>
            <person name="Chang Q.C."/>
            <person name="Ding S.J."/>
            <person name="Wang X.J."/>
            <person name="Zhu J.G."/>
            <person name="Ruan X.D."/>
            <person name="Zhao L."/>
            <person name="Wei J.T."/>
            <person name="Ye R.Z."/>
            <person name="Que T.C."/>
            <person name="Du C.H."/>
            <person name="Zhou Y.H."/>
            <person name="Cheng J.X."/>
            <person name="Dai P.F."/>
            <person name="Guo W.B."/>
            <person name="Han X.H."/>
            <person name="Huang E.J."/>
            <person name="Li L.F."/>
            <person name="Wei W."/>
            <person name="Gao Y.C."/>
            <person name="Liu J.Z."/>
            <person name="Shao H.Z."/>
            <person name="Wang X."/>
            <person name="Wang C.C."/>
            <person name="Yang T.C."/>
            <person name="Huo Q.B."/>
            <person name="Li W."/>
            <person name="Chen H.Y."/>
            <person name="Chen S.E."/>
            <person name="Zhou L.G."/>
            <person name="Ni X.B."/>
            <person name="Tian J.H."/>
            <person name="Sheng Y."/>
            <person name="Liu T."/>
            <person name="Pan Y.S."/>
            <person name="Xia L.Y."/>
            <person name="Li J."/>
            <person name="Zhao F."/>
            <person name="Cao W.C."/>
        </authorList>
    </citation>
    <scope>NUCLEOTIDE SEQUENCE [LARGE SCALE GENOMIC DNA]</scope>
    <source>
        <strain evidence="2">HaeL-2018</strain>
    </source>
</reference>
<dbReference type="AlphaFoldDB" id="A0A9J6H7R4"/>
<dbReference type="EMBL" id="JABSTR010001244">
    <property type="protein sequence ID" value="KAH9383707.1"/>
    <property type="molecule type" value="Genomic_DNA"/>
</dbReference>
<sequence>MYVLCEEIDSVCLHCRRHSNERLGDCHRFGHSADECVVTYAEKLRRGQRPPDEVLQEHLVDATEALDAAGELATASVVRSSGSPSTSAVNGCSSNAAPDVRAAFGPQVTSEAFISSLEPVPAEPIVRPTPECPSSHEPEESASSTVTEVEVPANGKSPGQTVAPSTSQSSDLCRPSPAPKRPASFSLGHSLDAWELFKQEFRGIAIECGSINAFYMHYQKKSLLKSLYNLHKIESDMPGTYVEAIATAKCQLQEFDAHRYRGARVRCRNNRAMHSESPTRQAILDERHHGVTKLIPDINSNDVLLTVRGDAGQRGPETRPRHSKAEN</sequence>
<comment type="caution">
    <text evidence="2">The sequence shown here is derived from an EMBL/GenBank/DDBJ whole genome shotgun (WGS) entry which is preliminary data.</text>
</comment>
<evidence type="ECO:0000313" key="2">
    <source>
        <dbReference type="EMBL" id="KAH9383707.1"/>
    </source>
</evidence>
<feature type="region of interest" description="Disordered" evidence="1">
    <location>
        <begin position="119"/>
        <end position="181"/>
    </location>
</feature>
<dbReference type="Proteomes" id="UP000821853">
    <property type="component" value="Unassembled WGS sequence"/>
</dbReference>
<feature type="compositionally biased region" description="Polar residues" evidence="1">
    <location>
        <begin position="157"/>
        <end position="171"/>
    </location>
</feature>
<evidence type="ECO:0000256" key="1">
    <source>
        <dbReference type="SAM" id="MobiDB-lite"/>
    </source>
</evidence>
<feature type="compositionally biased region" description="Low complexity" evidence="1">
    <location>
        <begin position="140"/>
        <end position="152"/>
    </location>
</feature>
<keyword evidence="3" id="KW-1185">Reference proteome</keyword>
<name>A0A9J6H7R4_HAELO</name>
<protein>
    <submittedName>
        <fullName evidence="2">Uncharacterized protein</fullName>
    </submittedName>
</protein>
<gene>
    <name evidence="2" type="ORF">HPB48_025473</name>
</gene>
<evidence type="ECO:0000313" key="3">
    <source>
        <dbReference type="Proteomes" id="UP000821853"/>
    </source>
</evidence>